<evidence type="ECO:0008006" key="3">
    <source>
        <dbReference type="Google" id="ProtNLM"/>
    </source>
</evidence>
<protein>
    <recommendedName>
        <fullName evidence="3">Ribbon-helix-helix protein, copG family</fullName>
    </recommendedName>
</protein>
<proteinExistence type="predicted"/>
<dbReference type="AlphaFoldDB" id="A0A7W6JYZ8"/>
<sequence>MHHLPIPIEEALSRYAVAEGLSREEAMERILRNWLTNHGFLHAEQTEIQHPEDLNASNDD</sequence>
<gene>
    <name evidence="1" type="ORF">GGQ66_000673</name>
</gene>
<reference evidence="1 2" key="1">
    <citation type="submission" date="2020-08" db="EMBL/GenBank/DDBJ databases">
        <title>Genomic Encyclopedia of Type Strains, Phase IV (KMG-IV): sequencing the most valuable type-strain genomes for metagenomic binning, comparative biology and taxonomic classification.</title>
        <authorList>
            <person name="Goeker M."/>
        </authorList>
    </citation>
    <scope>NUCLEOTIDE SEQUENCE [LARGE SCALE GENOMIC DNA]</scope>
    <source>
        <strain evidence="1 2">DSM 26385</strain>
    </source>
</reference>
<dbReference type="RefSeq" id="WP_183789386.1">
    <property type="nucleotide sequence ID" value="NZ_JACIDU010000002.1"/>
</dbReference>
<evidence type="ECO:0000313" key="1">
    <source>
        <dbReference type="EMBL" id="MBB4102145.1"/>
    </source>
</evidence>
<accession>A0A7W6JYZ8</accession>
<dbReference type="Proteomes" id="UP000584824">
    <property type="component" value="Unassembled WGS sequence"/>
</dbReference>
<keyword evidence="2" id="KW-1185">Reference proteome</keyword>
<dbReference type="EMBL" id="JACIDU010000002">
    <property type="protein sequence ID" value="MBB4102145.1"/>
    <property type="molecule type" value="Genomic_DNA"/>
</dbReference>
<evidence type="ECO:0000313" key="2">
    <source>
        <dbReference type="Proteomes" id="UP000584824"/>
    </source>
</evidence>
<comment type="caution">
    <text evidence="1">The sequence shown here is derived from an EMBL/GenBank/DDBJ whole genome shotgun (WGS) entry which is preliminary data.</text>
</comment>
<organism evidence="1 2">
    <name type="scientific">Allorhizobium borbori</name>
    <dbReference type="NCBI Taxonomy" id="485907"/>
    <lineage>
        <taxon>Bacteria</taxon>
        <taxon>Pseudomonadati</taxon>
        <taxon>Pseudomonadota</taxon>
        <taxon>Alphaproteobacteria</taxon>
        <taxon>Hyphomicrobiales</taxon>
        <taxon>Rhizobiaceae</taxon>
        <taxon>Rhizobium/Agrobacterium group</taxon>
        <taxon>Allorhizobium</taxon>
    </lineage>
</organism>
<name>A0A7W6JYZ8_9HYPH</name>